<feature type="chain" id="PRO_5003005762" description="T. brucei spp.-specific protein" evidence="1">
    <location>
        <begin position="20"/>
        <end position="129"/>
    </location>
</feature>
<dbReference type="EMBL" id="FN554966">
    <property type="protein sequence ID" value="CBH09792.1"/>
    <property type="molecule type" value="Genomic_DNA"/>
</dbReference>
<accession>C9ZK28</accession>
<protein>
    <recommendedName>
        <fullName evidence="4">T. brucei spp.-specific protein</fullName>
    </recommendedName>
</protein>
<evidence type="ECO:0000313" key="3">
    <source>
        <dbReference type="Proteomes" id="UP000002316"/>
    </source>
</evidence>
<dbReference type="KEGG" id="tbg:TbgDal_III1310"/>
<feature type="signal peptide" evidence="1">
    <location>
        <begin position="1"/>
        <end position="19"/>
    </location>
</feature>
<name>C9ZK28_TRYB9</name>
<dbReference type="RefSeq" id="XP_011772085.1">
    <property type="nucleotide sequence ID" value="XM_011773783.1"/>
</dbReference>
<evidence type="ECO:0000256" key="1">
    <source>
        <dbReference type="SAM" id="SignalP"/>
    </source>
</evidence>
<keyword evidence="1" id="KW-0732">Signal</keyword>
<dbReference type="GeneID" id="23858899"/>
<gene>
    <name evidence="2" type="ORF">TbgDal_III1310</name>
</gene>
<organism evidence="2 3">
    <name type="scientific">Trypanosoma brucei gambiense (strain MHOM/CI/86/DAL972)</name>
    <dbReference type="NCBI Taxonomy" id="679716"/>
    <lineage>
        <taxon>Eukaryota</taxon>
        <taxon>Discoba</taxon>
        <taxon>Euglenozoa</taxon>
        <taxon>Kinetoplastea</taxon>
        <taxon>Metakinetoplastina</taxon>
        <taxon>Trypanosomatida</taxon>
        <taxon>Trypanosomatidae</taxon>
        <taxon>Trypanosoma</taxon>
    </lineage>
</organism>
<reference evidence="3" key="1">
    <citation type="journal article" date="2010" name="PLoS Negl. Trop. Dis.">
        <title>The genome sequence of Trypanosoma brucei gambiense, causative agent of chronic human african trypanosomiasis.</title>
        <authorList>
            <person name="Jackson A.P."/>
            <person name="Sanders M."/>
            <person name="Berry A."/>
            <person name="McQuillan J."/>
            <person name="Aslett M.A."/>
            <person name="Quail M.A."/>
            <person name="Chukualim B."/>
            <person name="Capewell P."/>
            <person name="MacLeod A."/>
            <person name="Melville S.E."/>
            <person name="Gibson W."/>
            <person name="Barry J.D."/>
            <person name="Berriman M."/>
            <person name="Hertz-Fowler C."/>
        </authorList>
    </citation>
    <scope>NUCLEOTIDE SEQUENCE [LARGE SCALE GENOMIC DNA]</scope>
    <source>
        <strain evidence="3">MHOM/CI/86/DAL972</strain>
    </source>
</reference>
<proteinExistence type="predicted"/>
<evidence type="ECO:0008006" key="4">
    <source>
        <dbReference type="Google" id="ProtNLM"/>
    </source>
</evidence>
<dbReference type="AlphaFoldDB" id="C9ZK28"/>
<evidence type="ECO:0000313" key="2">
    <source>
        <dbReference type="EMBL" id="CBH09792.1"/>
    </source>
</evidence>
<sequence>MHLFLFGFLFFFLTEKKNSLTADTPGSSSKWNCEYLLCSLILRFVTFYYGCHYIHITPHISSRSDISDKKVCCFFINHICDRQRSPHVRFYFTCKYNCVRLLVYVYRKSCGIFLFFPPSVSAISFSTDY</sequence>
<dbReference type="Proteomes" id="UP000002316">
    <property type="component" value="Chromosome 3"/>
</dbReference>